<dbReference type="CDD" id="cd05150">
    <property type="entry name" value="APH"/>
    <property type="match status" value="1"/>
</dbReference>
<comment type="similarity">
    <text evidence="1 7">Belongs to the aminoglycoside phosphotransferase family.</text>
</comment>
<evidence type="ECO:0000256" key="4">
    <source>
        <dbReference type="ARBA" id="ARBA00022777"/>
    </source>
</evidence>
<keyword evidence="6 7" id="KW-0046">Antibiotic resistance</keyword>
<dbReference type="AlphaFoldDB" id="A0A261FXL1"/>
<dbReference type="PIRSF" id="PIRSF000706">
    <property type="entry name" value="Kanamycin_kin"/>
    <property type="match status" value="1"/>
</dbReference>
<dbReference type="GO" id="GO:0046677">
    <property type="term" value="P:response to antibiotic"/>
    <property type="evidence" value="ECO:0007669"/>
    <property type="project" value="UniProtKB-KW"/>
</dbReference>
<keyword evidence="9" id="KW-0460">Magnesium</keyword>
<keyword evidence="5 7" id="KW-0067">ATP-binding</keyword>
<dbReference type="InterPro" id="IPR024165">
    <property type="entry name" value="Kan/Strep_kinase"/>
</dbReference>
<gene>
    <name evidence="11" type="ORF">BHAP_1675</name>
</gene>
<proteinExistence type="inferred from homology"/>
<protein>
    <submittedName>
        <fullName evidence="11">Aminoglycoside phosphotransferase APH(3')</fullName>
    </submittedName>
</protein>
<name>A0A261FXL1_9BIFI</name>
<dbReference type="Gene3D" id="3.90.1200.10">
    <property type="match status" value="1"/>
</dbReference>
<keyword evidence="12" id="KW-1185">Reference proteome</keyword>
<dbReference type="Pfam" id="PF01636">
    <property type="entry name" value="APH"/>
    <property type="match status" value="1"/>
</dbReference>
<feature type="active site" description="Proton acceptor" evidence="8">
    <location>
        <position position="189"/>
    </location>
</feature>
<evidence type="ECO:0000256" key="9">
    <source>
        <dbReference type="PIRSR" id="PIRSR000706-2"/>
    </source>
</evidence>
<evidence type="ECO:0000256" key="8">
    <source>
        <dbReference type="PIRSR" id="PIRSR000706-1"/>
    </source>
</evidence>
<dbReference type="SUPFAM" id="SSF56112">
    <property type="entry name" value="Protein kinase-like (PK-like)"/>
    <property type="match status" value="1"/>
</dbReference>
<evidence type="ECO:0000313" key="11">
    <source>
        <dbReference type="EMBL" id="OZG63715.1"/>
    </source>
</evidence>
<comment type="caution">
    <text evidence="11">The sequence shown here is derived from an EMBL/GenBank/DDBJ whole genome shotgun (WGS) entry which is preliminary data.</text>
</comment>
<keyword evidence="2 7" id="KW-0808">Transferase</keyword>
<dbReference type="RefSeq" id="WP_094730265.1">
    <property type="nucleotide sequence ID" value="NZ_MWWY01000032.1"/>
</dbReference>
<dbReference type="Gene3D" id="3.30.200.20">
    <property type="entry name" value="Phosphorylase Kinase, domain 1"/>
    <property type="match status" value="1"/>
</dbReference>
<evidence type="ECO:0000259" key="10">
    <source>
        <dbReference type="Pfam" id="PF01636"/>
    </source>
</evidence>
<keyword evidence="9" id="KW-0479">Metal-binding</keyword>
<dbReference type="GO" id="GO:0016301">
    <property type="term" value="F:kinase activity"/>
    <property type="evidence" value="ECO:0007669"/>
    <property type="project" value="UniProtKB-KW"/>
</dbReference>
<dbReference type="EMBL" id="MWWY01000032">
    <property type="protein sequence ID" value="OZG63715.1"/>
    <property type="molecule type" value="Genomic_DNA"/>
</dbReference>
<dbReference type="OrthoDB" id="3806873at2"/>
<evidence type="ECO:0000256" key="6">
    <source>
        <dbReference type="ARBA" id="ARBA00023251"/>
    </source>
</evidence>
<dbReference type="PANTHER" id="PTHR21310">
    <property type="entry name" value="AMINOGLYCOSIDE PHOSPHOTRANSFERASE-RELATED-RELATED"/>
    <property type="match status" value="1"/>
</dbReference>
<evidence type="ECO:0000256" key="7">
    <source>
        <dbReference type="PIRNR" id="PIRNR000706"/>
    </source>
</evidence>
<dbReference type="InterPro" id="IPR002575">
    <property type="entry name" value="Aminoglycoside_PTrfase"/>
</dbReference>
<dbReference type="InterPro" id="IPR051678">
    <property type="entry name" value="AGP_Transferase"/>
</dbReference>
<evidence type="ECO:0000256" key="2">
    <source>
        <dbReference type="ARBA" id="ARBA00022679"/>
    </source>
</evidence>
<dbReference type="Proteomes" id="UP000216074">
    <property type="component" value="Unassembled WGS sequence"/>
</dbReference>
<accession>A0A261FXL1</accession>
<dbReference type="GO" id="GO:0016773">
    <property type="term" value="F:phosphotransferase activity, alcohol group as acceptor"/>
    <property type="evidence" value="ECO:0007669"/>
    <property type="project" value="InterPro"/>
</dbReference>
<keyword evidence="4 7" id="KW-0418">Kinase</keyword>
<evidence type="ECO:0000313" key="12">
    <source>
        <dbReference type="Proteomes" id="UP000216074"/>
    </source>
</evidence>
<sequence length="264" mass="30673">MQRHEINPHQVTFPRAIQPYIVNSRIFDSSSSPQARVYYADHSPDRSYFIKTAAAQSLCREAAWTTYFHARNLAPDVLYYGTIGGRDWLVTARIPGEDCTSPQYMADPDRLVPLLAHRLRALHETDYSNCPETTRMERYVQTVQHGYRNGRCDRALYTTWYGEATDDEIYRIARDGWPRLRADVLLHGDYCLPNVILDDWKFSGFVDLDCAGIGDRHVDVYWALWTLQFNLHTNDYRSLFIREYGADLVDEEMLRIVAAMEVFG</sequence>
<reference evidence="11 12" key="1">
    <citation type="journal article" date="2017" name="BMC Genomics">
        <title>Comparative genomic and phylogenomic analyses of the Bifidobacteriaceae family.</title>
        <authorList>
            <person name="Lugli G.A."/>
            <person name="Milani C."/>
            <person name="Turroni F."/>
            <person name="Duranti S."/>
            <person name="Mancabelli L."/>
            <person name="Mangifesta M."/>
            <person name="Ferrario C."/>
            <person name="Modesto M."/>
            <person name="Mattarelli P."/>
            <person name="Jiri K."/>
            <person name="van Sinderen D."/>
            <person name="Ventura M."/>
        </authorList>
    </citation>
    <scope>NUCLEOTIDE SEQUENCE [LARGE SCALE GENOMIC DNA]</scope>
    <source>
        <strain evidence="11 12">DSM 100202</strain>
    </source>
</reference>
<dbReference type="GO" id="GO:0046872">
    <property type="term" value="F:metal ion binding"/>
    <property type="evidence" value="ECO:0007669"/>
    <property type="project" value="UniProtKB-KW"/>
</dbReference>
<evidence type="ECO:0000256" key="5">
    <source>
        <dbReference type="ARBA" id="ARBA00022840"/>
    </source>
</evidence>
<feature type="binding site" evidence="9">
    <location>
        <position position="207"/>
    </location>
    <ligand>
        <name>Mg(2+)</name>
        <dbReference type="ChEBI" id="CHEBI:18420"/>
    </ligand>
</feature>
<dbReference type="PANTHER" id="PTHR21310:SF41">
    <property type="entry name" value="3'-PHOSPHOTRANSFERASE, PUTATIVE-RELATED"/>
    <property type="match status" value="1"/>
</dbReference>
<feature type="binding site" evidence="9">
    <location>
        <position position="194"/>
    </location>
    <ligand>
        <name>Mg(2+)</name>
        <dbReference type="ChEBI" id="CHEBI:18420"/>
    </ligand>
</feature>
<dbReference type="GO" id="GO:0005524">
    <property type="term" value="F:ATP binding"/>
    <property type="evidence" value="ECO:0007669"/>
    <property type="project" value="UniProtKB-KW"/>
</dbReference>
<feature type="domain" description="Aminoglycoside phosphotransferase" evidence="10">
    <location>
        <begin position="36"/>
        <end position="234"/>
    </location>
</feature>
<organism evidence="11 12">
    <name type="scientific">Bifidobacterium hapali</name>
    <dbReference type="NCBI Taxonomy" id="1630172"/>
    <lineage>
        <taxon>Bacteria</taxon>
        <taxon>Bacillati</taxon>
        <taxon>Actinomycetota</taxon>
        <taxon>Actinomycetes</taxon>
        <taxon>Bifidobacteriales</taxon>
        <taxon>Bifidobacteriaceae</taxon>
        <taxon>Bifidobacterium</taxon>
    </lineage>
</organism>
<keyword evidence="3 7" id="KW-0547">Nucleotide-binding</keyword>
<evidence type="ECO:0000256" key="1">
    <source>
        <dbReference type="ARBA" id="ARBA00006219"/>
    </source>
</evidence>
<evidence type="ECO:0000256" key="3">
    <source>
        <dbReference type="ARBA" id="ARBA00022741"/>
    </source>
</evidence>
<dbReference type="InterPro" id="IPR011009">
    <property type="entry name" value="Kinase-like_dom_sf"/>
</dbReference>